<evidence type="ECO:0000256" key="1">
    <source>
        <dbReference type="SAM" id="MobiDB-lite"/>
    </source>
</evidence>
<dbReference type="Proteomes" id="UP000266673">
    <property type="component" value="Unassembled WGS sequence"/>
</dbReference>
<name>A0A397WBK5_9GLOM</name>
<evidence type="ECO:0008006" key="4">
    <source>
        <dbReference type="Google" id="ProtNLM"/>
    </source>
</evidence>
<gene>
    <name evidence="2" type="ORF">C2G38_2281049</name>
</gene>
<reference evidence="2 3" key="1">
    <citation type="submission" date="2018-06" db="EMBL/GenBank/DDBJ databases">
        <title>Comparative genomics reveals the genomic features of Rhizophagus irregularis, R. cerebriforme, R. diaphanum and Gigaspora rosea, and their symbiotic lifestyle signature.</title>
        <authorList>
            <person name="Morin E."/>
            <person name="San Clemente H."/>
            <person name="Chen E.C.H."/>
            <person name="De La Providencia I."/>
            <person name="Hainaut M."/>
            <person name="Kuo A."/>
            <person name="Kohler A."/>
            <person name="Murat C."/>
            <person name="Tang N."/>
            <person name="Roy S."/>
            <person name="Loubradou J."/>
            <person name="Henrissat B."/>
            <person name="Grigoriev I.V."/>
            <person name="Corradi N."/>
            <person name="Roux C."/>
            <person name="Martin F.M."/>
        </authorList>
    </citation>
    <scope>NUCLEOTIDE SEQUENCE [LARGE SCALE GENOMIC DNA]</scope>
    <source>
        <strain evidence="2 3">DAOM 194757</strain>
    </source>
</reference>
<feature type="compositionally biased region" description="Basic and acidic residues" evidence="1">
    <location>
        <begin position="20"/>
        <end position="40"/>
    </location>
</feature>
<evidence type="ECO:0000313" key="3">
    <source>
        <dbReference type="Proteomes" id="UP000266673"/>
    </source>
</evidence>
<dbReference type="STRING" id="44941.A0A397WBK5"/>
<sequence length="895" mass="104155">MPPKPSSRKPVTKKTRSTKKKVDIASRESNASEHSTDDLQSKVTSGYGIPTKRTRTSLIKGVIPNMVKTHPDWNGISTKLRQAFENFRTKLNQILHSNPSNRDIEEFIAGAVWEKPLKKHIDILDYDVFKNQQSSVKVLKTFIAKSLKIHLEYLIAESKGEDPDYNSMVLNRIKGLDNITINTTFPAASHLQYANQLELKEEQESAIGIRYLATIVKVFNNCHVVTYWQNWIFDNYAIRILYESHSFKLDHTKIERIEGAWLIRSILYEHCTNRFKKNSPQQTYDLNLRSKKTYLSDYTFSDNLNHNNLSSQNRHANNNQHEISNSLDNDNQQFEPNNYQLDADQQSYNESIDQDYSDQHSFYDLDNIESGQEFEDNANYSDRESIYEYEFSENINSDSLDDECEQTSIDIDNAPKTLDGMKSDINWDHECPFSFFENFTNMAIFVWATKYIISTAAYQDLIQILLHPQFEKKHLTTNLQCLKKQREQLPLMKIQSHMVPINTKNTPSTSKDSTRAYYFSLIEHIQRILNNPSLSSHLYFGPGSFNCGDFVKYHSASKTIEVGRIRSFVIVNKKIATRVQRLFSYEKIPQYLRSKQHAPWSLQELYLVEESEPFIINPSSLICCLNVWLQDQPAPPKTLRYLADRETDDRISNMAPQLFKELIIEPRLRHLLSGWCIDDNDFSIHTSREFAQDNLTEISNFSHFNCSEIKLGSKWDKQKIESAGFISDNLETNGLLECIMRVYSSYFSIEQALLNMKIRYYQNVSYSIVESNGDYQDVRFCVGEAVETTLSDGGQPAFGIVKGIIGHKWNDDQDYIFIYLEWLEYLNKFDDLLDCPIYRLQNANNNSWDRIHPISIVSRSPYIPFIHNCKSKCSLQQHDITNCEYIRNDFFFTAI</sequence>
<organism evidence="2 3">
    <name type="scientific">Gigaspora rosea</name>
    <dbReference type="NCBI Taxonomy" id="44941"/>
    <lineage>
        <taxon>Eukaryota</taxon>
        <taxon>Fungi</taxon>
        <taxon>Fungi incertae sedis</taxon>
        <taxon>Mucoromycota</taxon>
        <taxon>Glomeromycotina</taxon>
        <taxon>Glomeromycetes</taxon>
        <taxon>Diversisporales</taxon>
        <taxon>Gigasporaceae</taxon>
        <taxon>Gigaspora</taxon>
    </lineage>
</organism>
<keyword evidence="3" id="KW-1185">Reference proteome</keyword>
<proteinExistence type="predicted"/>
<dbReference type="OrthoDB" id="2351769at2759"/>
<evidence type="ECO:0000313" key="2">
    <source>
        <dbReference type="EMBL" id="RIB30153.1"/>
    </source>
</evidence>
<comment type="caution">
    <text evidence="2">The sequence shown here is derived from an EMBL/GenBank/DDBJ whole genome shotgun (WGS) entry which is preliminary data.</text>
</comment>
<feature type="compositionally biased region" description="Basic residues" evidence="1">
    <location>
        <begin position="1"/>
        <end position="19"/>
    </location>
</feature>
<dbReference type="EMBL" id="QKWP01000020">
    <property type="protein sequence ID" value="RIB30153.1"/>
    <property type="molecule type" value="Genomic_DNA"/>
</dbReference>
<feature type="region of interest" description="Disordered" evidence="1">
    <location>
        <begin position="1"/>
        <end position="47"/>
    </location>
</feature>
<feature type="region of interest" description="Disordered" evidence="1">
    <location>
        <begin position="306"/>
        <end position="337"/>
    </location>
</feature>
<dbReference type="AlphaFoldDB" id="A0A397WBK5"/>
<protein>
    <recommendedName>
        <fullName evidence="4">BAH domain-containing protein</fullName>
    </recommendedName>
</protein>
<accession>A0A397WBK5</accession>